<gene>
    <name evidence="1" type="ORF">HMPREF3229_00165</name>
</gene>
<name>A0A133PS45_9FIRM</name>
<comment type="caution">
    <text evidence="1">The sequence shown here is derived from an EMBL/GenBank/DDBJ whole genome shotgun (WGS) entry which is preliminary data.</text>
</comment>
<proteinExistence type="predicted"/>
<reference evidence="1 2" key="1">
    <citation type="submission" date="2016-01" db="EMBL/GenBank/DDBJ databases">
        <authorList>
            <person name="Oliw E.H."/>
        </authorList>
    </citation>
    <scope>NUCLEOTIDE SEQUENCE [LARGE SCALE GENOMIC DNA]</scope>
    <source>
        <strain evidence="1 2">CMW7756A</strain>
    </source>
</reference>
<organism evidence="1">
    <name type="scientific">Peptoniphilus harei</name>
    <dbReference type="NCBI Taxonomy" id="54005"/>
    <lineage>
        <taxon>Bacteria</taxon>
        <taxon>Bacillati</taxon>
        <taxon>Bacillota</taxon>
        <taxon>Tissierellia</taxon>
        <taxon>Tissierellales</taxon>
        <taxon>Peptoniphilaceae</taxon>
        <taxon>Peptoniphilus</taxon>
    </lineage>
</organism>
<sequence>MYKLCIFGEVKSLKKEINQEYEEFWRPSLLLIRNGILTYTEAMTLNADELYRLSYAFSLYQKEEEREVEKLNG</sequence>
<dbReference type="AlphaFoldDB" id="A0A133PS45"/>
<dbReference type="Proteomes" id="UP000070174">
    <property type="component" value="Unassembled WGS sequence"/>
</dbReference>
<accession>A0A133PS45</accession>
<dbReference type="EMBL" id="LRQE01000004">
    <property type="protein sequence ID" value="KXA31637.1"/>
    <property type="molecule type" value="Genomic_DNA"/>
</dbReference>
<evidence type="ECO:0000313" key="1">
    <source>
        <dbReference type="EMBL" id="KXA31637.1"/>
    </source>
</evidence>
<protein>
    <submittedName>
        <fullName evidence="1">Uncharacterized protein</fullName>
    </submittedName>
</protein>
<evidence type="ECO:0000313" key="2">
    <source>
        <dbReference type="Proteomes" id="UP000070174"/>
    </source>
</evidence>